<reference evidence="1 2" key="1">
    <citation type="submission" date="2017-11" db="EMBL/GenBank/DDBJ databases">
        <title>Complete genome of a free-living desiccation-tolerant cyanobacterium and its photosynthetic adaptation to extreme terrestrial habitat.</title>
        <authorList>
            <person name="Shang J."/>
        </authorList>
    </citation>
    <scope>NUCLEOTIDE SEQUENCE [LARGE SCALE GENOMIC DNA]</scope>
    <source>
        <strain evidence="1 2">CCNUN1</strain>
    </source>
</reference>
<organism evidence="1 2">
    <name type="scientific">Nostoc flagelliforme CCNUN1</name>
    <dbReference type="NCBI Taxonomy" id="2038116"/>
    <lineage>
        <taxon>Bacteria</taxon>
        <taxon>Bacillati</taxon>
        <taxon>Cyanobacteriota</taxon>
        <taxon>Cyanophyceae</taxon>
        <taxon>Nostocales</taxon>
        <taxon>Nostocaceae</taxon>
        <taxon>Nostoc</taxon>
    </lineage>
</organism>
<dbReference type="KEGG" id="nfl:COO91_08042"/>
<dbReference type="AlphaFoldDB" id="A0A2K8T2P8"/>
<protein>
    <submittedName>
        <fullName evidence="1">Uncharacterized protein</fullName>
    </submittedName>
</protein>
<gene>
    <name evidence="1" type="ORF">COO91_08042</name>
</gene>
<name>A0A2K8T2P8_9NOSO</name>
<dbReference type="Proteomes" id="UP000232003">
    <property type="component" value="Chromosome"/>
</dbReference>
<evidence type="ECO:0000313" key="1">
    <source>
        <dbReference type="EMBL" id="AUB41951.1"/>
    </source>
</evidence>
<dbReference type="EMBL" id="CP024785">
    <property type="protein sequence ID" value="AUB41951.1"/>
    <property type="molecule type" value="Genomic_DNA"/>
</dbReference>
<proteinExistence type="predicted"/>
<evidence type="ECO:0000313" key="2">
    <source>
        <dbReference type="Proteomes" id="UP000232003"/>
    </source>
</evidence>
<accession>A0A2K8T2P8</accession>
<sequence length="61" mass="6511">MVAATPITKADHGSKLISWAIALAITKPHIQISNLQISDIFAFYPSGSAVTPLGETPRPYC</sequence>
<keyword evidence="2" id="KW-1185">Reference proteome</keyword>